<gene>
    <name evidence="1" type="ORF">Aco03nite_077450</name>
</gene>
<dbReference type="Gene3D" id="1.20.120.450">
    <property type="entry name" value="dinb family like domain"/>
    <property type="match status" value="1"/>
</dbReference>
<evidence type="ECO:0008006" key="3">
    <source>
        <dbReference type="Google" id="ProtNLM"/>
    </source>
</evidence>
<evidence type="ECO:0000313" key="1">
    <source>
        <dbReference type="EMBL" id="GID59341.1"/>
    </source>
</evidence>
<keyword evidence="2" id="KW-1185">Reference proteome</keyword>
<dbReference type="InterPro" id="IPR034660">
    <property type="entry name" value="DinB/YfiT-like"/>
</dbReference>
<proteinExistence type="predicted"/>
<name>A0ABQ3XLH7_9ACTN</name>
<sequence>MSPAPEELVSAAGEREVLEAFTDYYRRALPGKLQGLSDSAVRRRMVPSRTTLIGLIKHAAAVERNWFQHHLAQRPRDRISANSRGDDASWEVPESETTADVLAEYAQACAESRRIAAGFALDDTVPHPRLGRVSLRWIHVHMIEEMARHTGHADILREQLDGTTGD</sequence>
<evidence type="ECO:0000313" key="2">
    <source>
        <dbReference type="Proteomes" id="UP000612282"/>
    </source>
</evidence>
<dbReference type="Proteomes" id="UP000612282">
    <property type="component" value="Unassembled WGS sequence"/>
</dbReference>
<organism evidence="1 2">
    <name type="scientific">Actinoplanes couchii</name>
    <dbReference type="NCBI Taxonomy" id="403638"/>
    <lineage>
        <taxon>Bacteria</taxon>
        <taxon>Bacillati</taxon>
        <taxon>Actinomycetota</taxon>
        <taxon>Actinomycetes</taxon>
        <taxon>Micromonosporales</taxon>
        <taxon>Micromonosporaceae</taxon>
        <taxon>Actinoplanes</taxon>
    </lineage>
</organism>
<dbReference type="InterPro" id="IPR007061">
    <property type="entry name" value="MST-like"/>
</dbReference>
<dbReference type="EMBL" id="BOMG01000096">
    <property type="protein sequence ID" value="GID59341.1"/>
    <property type="molecule type" value="Genomic_DNA"/>
</dbReference>
<dbReference type="RefSeq" id="WP_203805355.1">
    <property type="nucleotide sequence ID" value="NZ_BAAAQE010000117.1"/>
</dbReference>
<comment type="caution">
    <text evidence="1">The sequence shown here is derived from an EMBL/GenBank/DDBJ whole genome shotgun (WGS) entry which is preliminary data.</text>
</comment>
<protein>
    <recommendedName>
        <fullName evidence="3">Mini-circle protein</fullName>
    </recommendedName>
</protein>
<accession>A0ABQ3XLH7</accession>
<reference evidence="1 2" key="1">
    <citation type="submission" date="2021-01" db="EMBL/GenBank/DDBJ databases">
        <title>Whole genome shotgun sequence of Actinoplanes couchii NBRC 106145.</title>
        <authorList>
            <person name="Komaki H."/>
            <person name="Tamura T."/>
        </authorList>
    </citation>
    <scope>NUCLEOTIDE SEQUENCE [LARGE SCALE GENOMIC DNA]</scope>
    <source>
        <strain evidence="1 2">NBRC 106145</strain>
    </source>
</reference>
<dbReference type="Pfam" id="PF04978">
    <property type="entry name" value="MST"/>
    <property type="match status" value="1"/>
</dbReference>
<dbReference type="SUPFAM" id="SSF109854">
    <property type="entry name" value="DinB/YfiT-like putative metalloenzymes"/>
    <property type="match status" value="1"/>
</dbReference>